<sequence length="278" mass="32222">MFIKSEALSFIESIIEGWQSNPMMTSASRLLEKNKLALEKDVKIIFKHKTMSERNKKNKARNFLIQYVAKNTSLNFDIDQLVVAGDKTTVEVILEDAFGVDSVDNDIIIFPNQDEVTSIIAQCLFDKTTIKDSDIDAYLNFFIMGNISDVPVNQSLRFKTILWLVYLVIEIIQNDARGCEKGLTYIQQKLEILLTDVLENKVIKENDSFDPDYDSGLWNKSLFAFLQGGDRRKRLVNMLLEHFNFNNDSNHQTRCLLTKHRKCIYERVLDIFCNQKKE</sequence>
<evidence type="ECO:0000313" key="2">
    <source>
        <dbReference type="Proteomes" id="UP000189670"/>
    </source>
</evidence>
<gene>
    <name evidence="1" type="ORF">OMM_02903</name>
</gene>
<reference evidence="2" key="1">
    <citation type="submission" date="2012-11" db="EMBL/GenBank/DDBJ databases">
        <authorList>
            <person name="Lucero-Rivera Y.E."/>
            <person name="Tovar-Ramirez D."/>
        </authorList>
    </citation>
    <scope>NUCLEOTIDE SEQUENCE [LARGE SCALE GENOMIC DNA]</scope>
    <source>
        <strain evidence="2">Araruama</strain>
    </source>
</reference>
<dbReference type="EMBL" id="ATBP01000352">
    <property type="protein sequence ID" value="ETR70904.1"/>
    <property type="molecule type" value="Genomic_DNA"/>
</dbReference>
<comment type="caution">
    <text evidence="1">The sequence shown here is derived from an EMBL/GenBank/DDBJ whole genome shotgun (WGS) entry which is preliminary data.</text>
</comment>
<protein>
    <submittedName>
        <fullName evidence="1">Uncharacterized protein</fullName>
    </submittedName>
</protein>
<dbReference type="Proteomes" id="UP000189670">
    <property type="component" value="Unassembled WGS sequence"/>
</dbReference>
<dbReference type="AlphaFoldDB" id="A0A1V1P7Z8"/>
<proteinExistence type="predicted"/>
<evidence type="ECO:0000313" key="1">
    <source>
        <dbReference type="EMBL" id="ETR70904.1"/>
    </source>
</evidence>
<name>A0A1V1P7Z8_9BACT</name>
<organism evidence="1 2">
    <name type="scientific">Candidatus Magnetoglobus multicellularis str. Araruama</name>
    <dbReference type="NCBI Taxonomy" id="890399"/>
    <lineage>
        <taxon>Bacteria</taxon>
        <taxon>Pseudomonadati</taxon>
        <taxon>Thermodesulfobacteriota</taxon>
        <taxon>Desulfobacteria</taxon>
        <taxon>Desulfobacterales</taxon>
        <taxon>Desulfobacteraceae</taxon>
        <taxon>Candidatus Magnetoglobus</taxon>
    </lineage>
</organism>
<accession>A0A1V1P7Z8</accession>